<evidence type="ECO:0000313" key="2">
    <source>
        <dbReference type="Proteomes" id="UP000034264"/>
    </source>
</evidence>
<name>A0A0G1M3R4_9BACT</name>
<sequence length="121" mass="13668">MRDIEQLIHDWEVAAESDGAPPEISDEERQALAVAFLKAQTERGKIHGWPILGMSFEQARRVDQLGEKMRSIHGFVRESLPVISPRMIATDEEAQAYIRTVGTQRWGVNLRGVLGKLTERS</sequence>
<dbReference type="Proteomes" id="UP000034264">
    <property type="component" value="Unassembled WGS sequence"/>
</dbReference>
<organism evidence="1 2">
    <name type="scientific">Candidatus Amesbacteria bacterium GW2011_GWC2_45_19</name>
    <dbReference type="NCBI Taxonomy" id="1618366"/>
    <lineage>
        <taxon>Bacteria</taxon>
        <taxon>Candidatus Amesiibacteriota</taxon>
    </lineage>
</organism>
<dbReference type="EMBL" id="LCKS01000006">
    <property type="protein sequence ID" value="KKU02849.1"/>
    <property type="molecule type" value="Genomic_DNA"/>
</dbReference>
<comment type="caution">
    <text evidence="1">The sequence shown here is derived from an EMBL/GenBank/DDBJ whole genome shotgun (WGS) entry which is preliminary data.</text>
</comment>
<reference evidence="1 2" key="1">
    <citation type="journal article" date="2015" name="Nature">
        <title>rRNA introns, odd ribosomes, and small enigmatic genomes across a large radiation of phyla.</title>
        <authorList>
            <person name="Brown C.T."/>
            <person name="Hug L.A."/>
            <person name="Thomas B.C."/>
            <person name="Sharon I."/>
            <person name="Castelle C.J."/>
            <person name="Singh A."/>
            <person name="Wilkins M.J."/>
            <person name="Williams K.H."/>
            <person name="Banfield J.F."/>
        </authorList>
    </citation>
    <scope>NUCLEOTIDE SEQUENCE [LARGE SCALE GENOMIC DNA]</scope>
</reference>
<evidence type="ECO:0000313" key="1">
    <source>
        <dbReference type="EMBL" id="KKU02849.1"/>
    </source>
</evidence>
<dbReference type="AlphaFoldDB" id="A0A0G1M3R4"/>
<proteinExistence type="predicted"/>
<gene>
    <name evidence="1" type="ORF">UX05_C0006G0022</name>
</gene>
<protein>
    <submittedName>
        <fullName evidence="1">Uncharacterized protein</fullName>
    </submittedName>
</protein>
<accession>A0A0G1M3R4</accession>